<dbReference type="Proteomes" id="UP001159363">
    <property type="component" value="Chromosome 16"/>
</dbReference>
<proteinExistence type="predicted"/>
<reference evidence="2 3" key="1">
    <citation type="submission" date="2023-02" db="EMBL/GenBank/DDBJ databases">
        <title>LHISI_Scaffold_Assembly.</title>
        <authorList>
            <person name="Stuart O.P."/>
            <person name="Cleave R."/>
            <person name="Magrath M.J.L."/>
            <person name="Mikheyev A.S."/>
        </authorList>
    </citation>
    <scope>NUCLEOTIDE SEQUENCE [LARGE SCALE GENOMIC DNA]</scope>
    <source>
        <strain evidence="2">Daus_M_001</strain>
        <tissue evidence="2">Leg muscle</tissue>
    </source>
</reference>
<keyword evidence="3" id="KW-1185">Reference proteome</keyword>
<sequence length="1109" mass="124063">MGSKEPTHFLTRGRHTRGNAGGLLKTELSASTSVTYAPSFQNYTEKRDDLWEQQHDAKLTPSSFNARLHHRGSKLDPRSDLRSTQKTVAPFKFRAGLLIEMKFISKSRNWRFEISIRDQQPSSTNLIDESEIQNHEISLVQHIYTGTKIKLDPGSELGSFDLGLRKTLVPPGFRPVTAMTCRAYDGPKLQSRSPCSGRSFQDFRHRRTRFALIESEDFAESLTLTPSRRFRTPNRVIEVERFAEAGCYCPERRVLAVDPGHTSTRRRKWCRRLQYQLDYPLVDDRPIMNAVKYRVVYGVVWTNRTMVSSNTHTNRTGVLAVVDIDGWLRVQLNSLCDRGGAVVNFRTRIVEDLGSNPGLAIVISVFPGFPKLLQVKDGMVGSLYYRLRFIPSPSLLSSAICSVDSTVDEELSLSYLPSLTTETLHDLRVGAMRRQACVLVSPVSLPRFLTLDAQLHNTLNTKKSYSLGHMAALRIESDVNMYHSIPTSPAIPPALSVANRSRIWLHVALFSDTSFANKTRMDVQSLFGKCLKQRSSNDIANDRNFFCIATQRGLGSPLVDDRPIMNAVKYRLVSGVVWTNRTMVSSNTRHQQNRCSCSRGSYRNAERRWGLLYAFDFIASETIYHGCGNTGTLFPRILNCSSSTVAANKGDRALNQRRSSPHCLALNDVNRQATRLLQNVPREITLLVSSKRLLLVRTRADVIRDSEFLWCSFDTPCRILSEYTLTLMNLYLSGSEQRGENGAAPECKGKKREIPEKTHRPAASYGTAQTCKNPGKQDDGRRQDGSLKQDCGLKQNGGRKQDGGPAESLRDAKTEGKYHTLSLSACGRSWRSITITAGSQGIKKCSLYRERPIPTLLGTRQSVPVKTYAVKLGLSTIRPTCQTSVRQSVITSIPGRPRSAPAGSPLIPQGSRKSRPSCPVGRTCRPRNRATSTYQSLAKTTPLDHVLWGHMKGSIYQTSVESEEKLPARVMAAADLGRPGIGDRVYQNMWTQKITYNVLQTWERSTCDVVVFCFICGETALASLNEQVQSTLAAGQDGGVLAHDQHPAVHASMALMRRLLVDAQVRTKSLRERLTSMQHAFCCRRENCVVMKTPATGYSLLRLEDERTV</sequence>
<evidence type="ECO:0000313" key="2">
    <source>
        <dbReference type="EMBL" id="KAJ8865767.1"/>
    </source>
</evidence>
<organism evidence="2 3">
    <name type="scientific">Dryococelus australis</name>
    <dbReference type="NCBI Taxonomy" id="614101"/>
    <lineage>
        <taxon>Eukaryota</taxon>
        <taxon>Metazoa</taxon>
        <taxon>Ecdysozoa</taxon>
        <taxon>Arthropoda</taxon>
        <taxon>Hexapoda</taxon>
        <taxon>Insecta</taxon>
        <taxon>Pterygota</taxon>
        <taxon>Neoptera</taxon>
        <taxon>Polyneoptera</taxon>
        <taxon>Phasmatodea</taxon>
        <taxon>Verophasmatodea</taxon>
        <taxon>Anareolatae</taxon>
        <taxon>Phasmatidae</taxon>
        <taxon>Eurycanthinae</taxon>
        <taxon>Dryococelus</taxon>
    </lineage>
</organism>
<feature type="region of interest" description="Disordered" evidence="1">
    <location>
        <begin position="736"/>
        <end position="814"/>
    </location>
</feature>
<dbReference type="EMBL" id="JARBHB010000017">
    <property type="protein sequence ID" value="KAJ8865767.1"/>
    <property type="molecule type" value="Genomic_DNA"/>
</dbReference>
<evidence type="ECO:0000256" key="1">
    <source>
        <dbReference type="SAM" id="MobiDB-lite"/>
    </source>
</evidence>
<comment type="caution">
    <text evidence="2">The sequence shown here is derived from an EMBL/GenBank/DDBJ whole genome shotgun (WGS) entry which is preliminary data.</text>
</comment>
<name>A0ABQ9G2Z8_9NEOP</name>
<feature type="region of interest" description="Disordered" evidence="1">
    <location>
        <begin position="892"/>
        <end position="921"/>
    </location>
</feature>
<evidence type="ECO:0000313" key="3">
    <source>
        <dbReference type="Proteomes" id="UP001159363"/>
    </source>
</evidence>
<gene>
    <name evidence="2" type="ORF">PR048_033289</name>
</gene>
<feature type="compositionally biased region" description="Basic and acidic residues" evidence="1">
    <location>
        <begin position="775"/>
        <end position="787"/>
    </location>
</feature>
<feature type="region of interest" description="Disordered" evidence="1">
    <location>
        <begin position="1"/>
        <end position="21"/>
    </location>
</feature>
<accession>A0ABQ9G2Z8</accession>
<protein>
    <submittedName>
        <fullName evidence="2">Uncharacterized protein</fullName>
    </submittedName>
</protein>